<evidence type="ECO:0000256" key="7">
    <source>
        <dbReference type="ARBA" id="ARBA00023136"/>
    </source>
</evidence>
<keyword evidence="12" id="KW-1185">Reference proteome</keyword>
<evidence type="ECO:0000256" key="6">
    <source>
        <dbReference type="ARBA" id="ARBA00022989"/>
    </source>
</evidence>
<sequence length="171" mass="18828">MIFVVTASSRVPYPFDQSNALLQFKNSVSISMPEPTDYLERYPKTNSWKEGTDCCLWDGVSCELATGYVIELDLSSSPLCGNLYPNSSLFALHHLQVLDLSNNNFKGSKIPSQFGHLLSLTHLSLGFSNFTGQVPLEISQVINLVSLDLIRETDGDPLEMTAAGLNNLVQN</sequence>
<keyword evidence="3" id="KW-0812">Transmembrane</keyword>
<dbReference type="GO" id="GO:0016020">
    <property type="term" value="C:membrane"/>
    <property type="evidence" value="ECO:0007669"/>
    <property type="project" value="UniProtKB-SubCell"/>
</dbReference>
<evidence type="ECO:0000256" key="1">
    <source>
        <dbReference type="ARBA" id="ARBA00004479"/>
    </source>
</evidence>
<evidence type="ECO:0000256" key="9">
    <source>
        <dbReference type="ARBA" id="ARBA00023180"/>
    </source>
</evidence>
<dbReference type="InterPro" id="IPR013210">
    <property type="entry name" value="LRR_N_plant-typ"/>
</dbReference>
<evidence type="ECO:0000256" key="2">
    <source>
        <dbReference type="ARBA" id="ARBA00022614"/>
    </source>
</evidence>
<keyword evidence="5" id="KW-0677">Repeat</keyword>
<keyword evidence="8" id="KW-0675">Receptor</keyword>
<organism evidence="11 12">
    <name type="scientific">Jatropha curcas</name>
    <name type="common">Barbados nut</name>
    <dbReference type="NCBI Taxonomy" id="180498"/>
    <lineage>
        <taxon>Eukaryota</taxon>
        <taxon>Viridiplantae</taxon>
        <taxon>Streptophyta</taxon>
        <taxon>Embryophyta</taxon>
        <taxon>Tracheophyta</taxon>
        <taxon>Spermatophyta</taxon>
        <taxon>Magnoliopsida</taxon>
        <taxon>eudicotyledons</taxon>
        <taxon>Gunneridae</taxon>
        <taxon>Pentapetalae</taxon>
        <taxon>rosids</taxon>
        <taxon>fabids</taxon>
        <taxon>Malpighiales</taxon>
        <taxon>Euphorbiaceae</taxon>
        <taxon>Crotonoideae</taxon>
        <taxon>Jatropheae</taxon>
        <taxon>Jatropha</taxon>
    </lineage>
</organism>
<dbReference type="SUPFAM" id="SSF52058">
    <property type="entry name" value="L domain-like"/>
    <property type="match status" value="1"/>
</dbReference>
<accession>A0A067LDP7</accession>
<keyword evidence="6" id="KW-1133">Transmembrane helix</keyword>
<keyword evidence="4" id="KW-0732">Signal</keyword>
<evidence type="ECO:0000256" key="8">
    <source>
        <dbReference type="ARBA" id="ARBA00023170"/>
    </source>
</evidence>
<evidence type="ECO:0000256" key="4">
    <source>
        <dbReference type="ARBA" id="ARBA00022729"/>
    </source>
</evidence>
<dbReference type="InterPro" id="IPR046956">
    <property type="entry name" value="RLP23-like"/>
</dbReference>
<dbReference type="InterPro" id="IPR032675">
    <property type="entry name" value="LRR_dom_sf"/>
</dbReference>
<evidence type="ECO:0000313" key="12">
    <source>
        <dbReference type="Proteomes" id="UP000027138"/>
    </source>
</evidence>
<reference evidence="11 12" key="1">
    <citation type="journal article" date="2014" name="PLoS ONE">
        <title>Global Analysis of Gene Expression Profiles in Physic Nut (Jatropha curcas L.) Seedlings Exposed to Salt Stress.</title>
        <authorList>
            <person name="Zhang L."/>
            <person name="Zhang C."/>
            <person name="Wu P."/>
            <person name="Chen Y."/>
            <person name="Li M."/>
            <person name="Jiang H."/>
            <person name="Wu G."/>
        </authorList>
    </citation>
    <scope>NUCLEOTIDE SEQUENCE [LARGE SCALE GENOMIC DNA]</scope>
    <source>
        <strain evidence="12">cv. GZQX0401</strain>
        <tissue evidence="11">Young leaves</tissue>
    </source>
</reference>
<evidence type="ECO:0000256" key="5">
    <source>
        <dbReference type="ARBA" id="ARBA00022737"/>
    </source>
</evidence>
<dbReference type="Proteomes" id="UP000027138">
    <property type="component" value="Unassembled WGS sequence"/>
</dbReference>
<dbReference type="EMBL" id="KK914232">
    <property type="protein sequence ID" value="KDP45348.1"/>
    <property type="molecule type" value="Genomic_DNA"/>
</dbReference>
<keyword evidence="9" id="KW-0325">Glycoprotein</keyword>
<dbReference type="Pfam" id="PF00560">
    <property type="entry name" value="LRR_1"/>
    <property type="match status" value="1"/>
</dbReference>
<protein>
    <recommendedName>
        <fullName evidence="10">Leucine-rich repeat-containing N-terminal plant-type domain-containing protein</fullName>
    </recommendedName>
</protein>
<dbReference type="OrthoDB" id="852158at2759"/>
<name>A0A067LDP7_JATCU</name>
<feature type="domain" description="Leucine-rich repeat-containing N-terminal plant-type" evidence="10">
    <location>
        <begin position="16"/>
        <end position="62"/>
    </location>
</feature>
<evidence type="ECO:0000259" key="10">
    <source>
        <dbReference type="Pfam" id="PF08263"/>
    </source>
</evidence>
<comment type="subcellular location">
    <subcellularLocation>
        <location evidence="1">Membrane</location>
        <topology evidence="1">Single-pass type I membrane protein</topology>
    </subcellularLocation>
</comment>
<dbReference type="Pfam" id="PF08263">
    <property type="entry name" value="LRRNT_2"/>
    <property type="match status" value="1"/>
</dbReference>
<dbReference type="AlphaFoldDB" id="A0A067LDP7"/>
<keyword evidence="7" id="KW-0472">Membrane</keyword>
<proteinExistence type="predicted"/>
<dbReference type="Gene3D" id="3.80.10.10">
    <property type="entry name" value="Ribonuclease Inhibitor"/>
    <property type="match status" value="1"/>
</dbReference>
<evidence type="ECO:0000313" key="11">
    <source>
        <dbReference type="EMBL" id="KDP45348.1"/>
    </source>
</evidence>
<dbReference type="PANTHER" id="PTHR48061">
    <property type="entry name" value="LEUCINE-RICH REPEAT RECEPTOR PROTEIN KINASE EMS1-LIKE-RELATED"/>
    <property type="match status" value="1"/>
</dbReference>
<dbReference type="InterPro" id="IPR001611">
    <property type="entry name" value="Leu-rich_rpt"/>
</dbReference>
<evidence type="ECO:0000256" key="3">
    <source>
        <dbReference type="ARBA" id="ARBA00022692"/>
    </source>
</evidence>
<gene>
    <name evidence="11" type="ORF">JCGZ_09597</name>
</gene>
<keyword evidence="2" id="KW-0433">Leucine-rich repeat</keyword>
<dbReference type="PANTHER" id="PTHR48061:SF12">
    <property type="entry name" value="DISEASE RESISTANCE LIKE PROTEIN"/>
    <property type="match status" value="1"/>
</dbReference>